<protein>
    <submittedName>
        <fullName evidence="1">Uncharacterized protein</fullName>
    </submittedName>
</protein>
<evidence type="ECO:0000313" key="2">
    <source>
        <dbReference type="Proteomes" id="UP000054565"/>
    </source>
</evidence>
<dbReference type="Proteomes" id="UP000054565">
    <property type="component" value="Unassembled WGS sequence"/>
</dbReference>
<proteinExistence type="predicted"/>
<reference evidence="2" key="1">
    <citation type="journal article" date="2010" name="Genome Res.">
        <title>Population genomic sequencing of Coccidioides fungi reveals recent hybridization and transposon control.</title>
        <authorList>
            <person name="Neafsey D.E."/>
            <person name="Barker B.M."/>
            <person name="Sharpton T.J."/>
            <person name="Stajich J.E."/>
            <person name="Park D.J."/>
            <person name="Whiston E."/>
            <person name="Hung C.-Y."/>
            <person name="McMahan C."/>
            <person name="White J."/>
            <person name="Sykes S."/>
            <person name="Heiman D."/>
            <person name="Young S."/>
            <person name="Zeng Q."/>
            <person name="Abouelleil A."/>
            <person name="Aftuck L."/>
            <person name="Bessette D."/>
            <person name="Brown A."/>
            <person name="FitzGerald M."/>
            <person name="Lui A."/>
            <person name="Macdonald J.P."/>
            <person name="Priest M."/>
            <person name="Orbach M.J."/>
            <person name="Galgiani J.N."/>
            <person name="Kirkland T.N."/>
            <person name="Cole G.T."/>
            <person name="Birren B.W."/>
            <person name="Henn M.R."/>
            <person name="Taylor J.W."/>
            <person name="Rounsley S.D."/>
        </authorList>
    </citation>
    <scope>NUCLEOTIDE SEQUENCE [LARGE SCALE GENOMIC DNA]</scope>
    <source>
        <strain evidence="2">RMSCC 2394</strain>
    </source>
</reference>
<dbReference type="EMBL" id="DS028093">
    <property type="protein sequence ID" value="KMP00940.1"/>
    <property type="molecule type" value="Genomic_DNA"/>
</dbReference>
<dbReference type="AlphaFoldDB" id="A0A0J6XZV5"/>
<sequence length="62" mass="6911">MASMRLAFCGTEVPGIRGTVICPLLLVDESFWLGEKVRPWVLAGLNLLEFDHCTYSRLAKSV</sequence>
<evidence type="ECO:0000313" key="1">
    <source>
        <dbReference type="EMBL" id="KMP00940.1"/>
    </source>
</evidence>
<name>A0A0J6XZV5_COCIT</name>
<gene>
    <name evidence="1" type="ORF">CIRG_01080</name>
</gene>
<organism evidence="1 2">
    <name type="scientific">Coccidioides immitis RMSCC 2394</name>
    <dbReference type="NCBI Taxonomy" id="404692"/>
    <lineage>
        <taxon>Eukaryota</taxon>
        <taxon>Fungi</taxon>
        <taxon>Dikarya</taxon>
        <taxon>Ascomycota</taxon>
        <taxon>Pezizomycotina</taxon>
        <taxon>Eurotiomycetes</taxon>
        <taxon>Eurotiomycetidae</taxon>
        <taxon>Onygenales</taxon>
        <taxon>Onygenaceae</taxon>
        <taxon>Coccidioides</taxon>
    </lineage>
</organism>
<accession>A0A0J6XZV5</accession>